<organism evidence="1 2">
    <name type="scientific">Streptomyces luteireticuli</name>
    <dbReference type="NCBI Taxonomy" id="173858"/>
    <lineage>
        <taxon>Bacteria</taxon>
        <taxon>Bacillati</taxon>
        <taxon>Actinomycetota</taxon>
        <taxon>Actinomycetes</taxon>
        <taxon>Kitasatosporales</taxon>
        <taxon>Streptomycetaceae</taxon>
        <taxon>Streptomyces</taxon>
    </lineage>
</organism>
<dbReference type="EMBL" id="BAAABX010000006">
    <property type="protein sequence ID" value="GAA0387483.1"/>
    <property type="molecule type" value="Genomic_DNA"/>
</dbReference>
<evidence type="ECO:0000313" key="1">
    <source>
        <dbReference type="EMBL" id="GAA0387483.1"/>
    </source>
</evidence>
<keyword evidence="2" id="KW-1185">Reference proteome</keyword>
<evidence type="ECO:0008006" key="3">
    <source>
        <dbReference type="Google" id="ProtNLM"/>
    </source>
</evidence>
<name>A0ABN0Y8Y4_9ACTN</name>
<dbReference type="Proteomes" id="UP001500879">
    <property type="component" value="Unassembled WGS sequence"/>
</dbReference>
<dbReference type="RefSeq" id="WP_344019331.1">
    <property type="nucleotide sequence ID" value="NZ_BAAABX010000006.1"/>
</dbReference>
<comment type="caution">
    <text evidence="1">The sequence shown here is derived from an EMBL/GenBank/DDBJ whole genome shotgun (WGS) entry which is preliminary data.</text>
</comment>
<sequence>MTYRIAYTDNAEAERRSLTAERRKLFENGMAALAQDPYGCGSSPVRGDHDRRDATVGNVAFVTYLVSRSVVTVTVVKLVPLP</sequence>
<dbReference type="Gene3D" id="3.30.2310.20">
    <property type="entry name" value="RelE-like"/>
    <property type="match status" value="1"/>
</dbReference>
<protein>
    <recommendedName>
        <fullName evidence="3">DUF4258 domain-containing protein</fullName>
    </recommendedName>
</protein>
<dbReference type="InterPro" id="IPR035093">
    <property type="entry name" value="RelE/ParE_toxin_dom_sf"/>
</dbReference>
<reference evidence="1 2" key="1">
    <citation type="journal article" date="2019" name="Int. J. Syst. Evol. Microbiol.">
        <title>The Global Catalogue of Microorganisms (GCM) 10K type strain sequencing project: providing services to taxonomists for standard genome sequencing and annotation.</title>
        <authorList>
            <consortium name="The Broad Institute Genomics Platform"/>
            <consortium name="The Broad Institute Genome Sequencing Center for Infectious Disease"/>
            <person name="Wu L."/>
            <person name="Ma J."/>
        </authorList>
    </citation>
    <scope>NUCLEOTIDE SEQUENCE [LARGE SCALE GENOMIC DNA]</scope>
    <source>
        <strain evidence="1 2">JCM 4788</strain>
    </source>
</reference>
<proteinExistence type="predicted"/>
<accession>A0ABN0Y8Y4</accession>
<gene>
    <name evidence="1" type="ORF">GCM10010357_05270</name>
</gene>
<evidence type="ECO:0000313" key="2">
    <source>
        <dbReference type="Proteomes" id="UP001500879"/>
    </source>
</evidence>